<dbReference type="CDD" id="cd00586">
    <property type="entry name" value="4HBT"/>
    <property type="match status" value="1"/>
</dbReference>
<keyword evidence="2" id="KW-0378">Hydrolase</keyword>
<evidence type="ECO:0000313" key="4">
    <source>
        <dbReference type="Proteomes" id="UP000706039"/>
    </source>
</evidence>
<name>A0ABS7PLX6_9SPHN</name>
<sequence>MARSDYPFSHRFRVRYSEVDPQSVVFNSRYLEYADLVLTEYWRKAGINAAAGGEFDCHVVRAVVEYRKPIRADEEVDGLMRLVRIGNSSISFAIALHGADAEDLRAEIELVYVHVDLGDGKPRTIPPAVRAAFEATI</sequence>
<dbReference type="InterPro" id="IPR029069">
    <property type="entry name" value="HotDog_dom_sf"/>
</dbReference>
<dbReference type="PANTHER" id="PTHR31793:SF27">
    <property type="entry name" value="NOVEL THIOESTERASE SUPERFAMILY DOMAIN AND SAPOSIN A-TYPE DOMAIN CONTAINING PROTEIN (0610012H03RIK)"/>
    <property type="match status" value="1"/>
</dbReference>
<dbReference type="Gene3D" id="3.10.129.10">
    <property type="entry name" value="Hotdog Thioesterase"/>
    <property type="match status" value="1"/>
</dbReference>
<dbReference type="Proteomes" id="UP000706039">
    <property type="component" value="Unassembled WGS sequence"/>
</dbReference>
<protein>
    <submittedName>
        <fullName evidence="3">Acyl-CoA thioesterase</fullName>
    </submittedName>
</protein>
<comment type="similarity">
    <text evidence="1">Belongs to the 4-hydroxybenzoyl-CoA thioesterase family.</text>
</comment>
<evidence type="ECO:0000313" key="3">
    <source>
        <dbReference type="EMBL" id="MBY8822320.1"/>
    </source>
</evidence>
<evidence type="ECO:0000256" key="2">
    <source>
        <dbReference type="ARBA" id="ARBA00022801"/>
    </source>
</evidence>
<comment type="caution">
    <text evidence="3">The sequence shown here is derived from an EMBL/GenBank/DDBJ whole genome shotgun (WGS) entry which is preliminary data.</text>
</comment>
<dbReference type="PANTHER" id="PTHR31793">
    <property type="entry name" value="4-HYDROXYBENZOYL-COA THIOESTERASE FAMILY MEMBER"/>
    <property type="match status" value="1"/>
</dbReference>
<organism evidence="3 4">
    <name type="scientific">Sphingomonas colocasiae</name>
    <dbReference type="NCBI Taxonomy" id="1848973"/>
    <lineage>
        <taxon>Bacteria</taxon>
        <taxon>Pseudomonadati</taxon>
        <taxon>Pseudomonadota</taxon>
        <taxon>Alphaproteobacteria</taxon>
        <taxon>Sphingomonadales</taxon>
        <taxon>Sphingomonadaceae</taxon>
        <taxon>Sphingomonas</taxon>
    </lineage>
</organism>
<dbReference type="SUPFAM" id="SSF54637">
    <property type="entry name" value="Thioesterase/thiol ester dehydrase-isomerase"/>
    <property type="match status" value="1"/>
</dbReference>
<dbReference type="EMBL" id="JAINVV010000004">
    <property type="protein sequence ID" value="MBY8822320.1"/>
    <property type="molecule type" value="Genomic_DNA"/>
</dbReference>
<accession>A0ABS7PLX6</accession>
<dbReference type="InterPro" id="IPR050563">
    <property type="entry name" value="4-hydroxybenzoyl-CoA_TE"/>
</dbReference>
<proteinExistence type="inferred from homology"/>
<gene>
    <name evidence="3" type="ORF">K7G82_08460</name>
</gene>
<evidence type="ECO:0000256" key="1">
    <source>
        <dbReference type="ARBA" id="ARBA00005953"/>
    </source>
</evidence>
<dbReference type="Pfam" id="PF13279">
    <property type="entry name" value="4HBT_2"/>
    <property type="match status" value="1"/>
</dbReference>
<reference evidence="3 4" key="1">
    <citation type="submission" date="2021-08" db="EMBL/GenBank/DDBJ databases">
        <authorList>
            <person name="Tuo L."/>
        </authorList>
    </citation>
    <scope>NUCLEOTIDE SEQUENCE [LARGE SCALE GENOMIC DNA]</scope>
    <source>
        <strain evidence="3 4">JCM 31229</strain>
    </source>
</reference>
<keyword evidence="4" id="KW-1185">Reference proteome</keyword>